<protein>
    <submittedName>
        <fullName evidence="2">Uncharacterized protein</fullName>
    </submittedName>
</protein>
<name>A0A139HAD5_9PEZI</name>
<gene>
    <name evidence="2" type="ORF">AC579_8800</name>
</gene>
<accession>A0A139HAD5</accession>
<dbReference type="Proteomes" id="UP000073492">
    <property type="component" value="Unassembled WGS sequence"/>
</dbReference>
<feature type="region of interest" description="Disordered" evidence="1">
    <location>
        <begin position="43"/>
        <end position="63"/>
    </location>
</feature>
<evidence type="ECO:0000256" key="1">
    <source>
        <dbReference type="SAM" id="MobiDB-lite"/>
    </source>
</evidence>
<feature type="compositionally biased region" description="Polar residues" evidence="1">
    <location>
        <begin position="43"/>
        <end position="52"/>
    </location>
</feature>
<reference evidence="2 3" key="1">
    <citation type="submission" date="2015-07" db="EMBL/GenBank/DDBJ databases">
        <title>Comparative genomics of the Sigatoka disease complex on banana suggests a link between parallel evolutionary changes in Pseudocercospora fijiensis and Pseudocercospora eumusae and increased virulence on the banana host.</title>
        <authorList>
            <person name="Chang T.-C."/>
            <person name="Salvucci A."/>
            <person name="Crous P.W."/>
            <person name="Stergiopoulos I."/>
        </authorList>
    </citation>
    <scope>NUCLEOTIDE SEQUENCE [LARGE SCALE GENOMIC DNA]</scope>
    <source>
        <strain evidence="2 3">CBS 116634</strain>
    </source>
</reference>
<dbReference type="EMBL" id="LFZO01000713">
    <property type="protein sequence ID" value="KXS99393.1"/>
    <property type="molecule type" value="Genomic_DNA"/>
</dbReference>
<proteinExistence type="predicted"/>
<dbReference type="AlphaFoldDB" id="A0A139HAD5"/>
<sequence>MLYRPAERWHCKSKDVGSTRGLPVHGGHPIAASYLRPVTSLQAANSSTVPPDSTTARASSFRSTGNNSTIITVSLGANVNLKLLNGILDAPRTNVSDVLLLNILCREALSISNRPVSGSSVMLNDPLNKSHTSLGSQNSETEVSKNIDSTFSSLVLRSIWSSRFSVACGDRREAS</sequence>
<evidence type="ECO:0000313" key="2">
    <source>
        <dbReference type="EMBL" id="KXS99393.1"/>
    </source>
</evidence>
<keyword evidence="3" id="KW-1185">Reference proteome</keyword>
<organism evidence="2 3">
    <name type="scientific">Pseudocercospora musae</name>
    <dbReference type="NCBI Taxonomy" id="113226"/>
    <lineage>
        <taxon>Eukaryota</taxon>
        <taxon>Fungi</taxon>
        <taxon>Dikarya</taxon>
        <taxon>Ascomycota</taxon>
        <taxon>Pezizomycotina</taxon>
        <taxon>Dothideomycetes</taxon>
        <taxon>Dothideomycetidae</taxon>
        <taxon>Mycosphaerellales</taxon>
        <taxon>Mycosphaerellaceae</taxon>
        <taxon>Pseudocercospora</taxon>
    </lineage>
</organism>
<evidence type="ECO:0000313" key="3">
    <source>
        <dbReference type="Proteomes" id="UP000073492"/>
    </source>
</evidence>
<feature type="compositionally biased region" description="Low complexity" evidence="1">
    <location>
        <begin position="53"/>
        <end position="63"/>
    </location>
</feature>
<comment type="caution">
    <text evidence="2">The sequence shown here is derived from an EMBL/GenBank/DDBJ whole genome shotgun (WGS) entry which is preliminary data.</text>
</comment>